<evidence type="ECO:0000256" key="3">
    <source>
        <dbReference type="ARBA" id="ARBA00022771"/>
    </source>
</evidence>
<dbReference type="PROSITE" id="PS51186">
    <property type="entry name" value="GNAT"/>
    <property type="match status" value="1"/>
</dbReference>
<keyword evidence="2" id="KW-0479">Metal-binding</keyword>
<comment type="subcellular location">
    <subcellularLocation>
        <location evidence="1">Nucleus</location>
    </subcellularLocation>
</comment>
<dbReference type="SMART" id="SM00249">
    <property type="entry name" value="PHD"/>
    <property type="match status" value="2"/>
</dbReference>
<dbReference type="InterPro" id="IPR016181">
    <property type="entry name" value="Acyl_CoA_acyltransferase"/>
</dbReference>
<dbReference type="GO" id="GO:0008270">
    <property type="term" value="F:zinc ion binding"/>
    <property type="evidence" value="ECO:0007669"/>
    <property type="project" value="UniProtKB-KW"/>
</dbReference>
<dbReference type="SUPFAM" id="SSF55729">
    <property type="entry name" value="Acyl-CoA N-acyltransferases (Nat)"/>
    <property type="match status" value="1"/>
</dbReference>
<evidence type="ECO:0000256" key="7">
    <source>
        <dbReference type="SAM" id="MobiDB-lite"/>
    </source>
</evidence>
<dbReference type="PROSITE" id="PS50016">
    <property type="entry name" value="ZF_PHD_2"/>
    <property type="match status" value="1"/>
</dbReference>
<reference evidence="10 11" key="1">
    <citation type="submission" date="2024-01" db="EMBL/GenBank/DDBJ databases">
        <title>A telomere-to-telomere, gap-free genome of sweet tea (Lithocarpus litseifolius).</title>
        <authorList>
            <person name="Zhou J."/>
        </authorList>
    </citation>
    <scope>NUCLEOTIDE SEQUENCE [LARGE SCALE GENOMIC DNA]</scope>
    <source>
        <strain evidence="10">Zhou-2022a</strain>
        <tissue evidence="10">Leaf</tissue>
    </source>
</reference>
<evidence type="ECO:0000256" key="1">
    <source>
        <dbReference type="ARBA" id="ARBA00004123"/>
    </source>
</evidence>
<keyword evidence="4" id="KW-0862">Zinc</keyword>
<dbReference type="SMART" id="SM00184">
    <property type="entry name" value="RING"/>
    <property type="match status" value="2"/>
</dbReference>
<dbReference type="SUPFAM" id="SSF57903">
    <property type="entry name" value="FYVE/PHD zinc finger"/>
    <property type="match status" value="1"/>
</dbReference>
<accession>A0AAW2CVD8</accession>
<dbReference type="InterPro" id="IPR056511">
    <property type="entry name" value="IDM1_C"/>
</dbReference>
<sequence>MLLGKEIEDLCDDGFEGSNDEHHIFREVFFGNDIDRASKRCLVTGVINFECESGRNIDTSLCSNSENSVVTSHSSSKDIHLENVYNVPVDCGETSAPGCSPNRFTLVEMNDADVSVKRMRFSVDELPNTTPGSGKILSSSEVPEEIVSGMLCPARDPVCENVTFHLVESSSQGVTSSCYLLKQHVKMDRLGFLNDQDVLKCRLPGLDGNDGKEVIVSKAIASPASQESFATRLLIASPSVAVAERSGSPLQAEERPRLLETHKMDLSKMSLKTDPMKDPRPLLQYHIIRLLEAAGWCIEKYKRPSRSYMESVYITPKGRSIREFPKVWRLCGELLFEDGYIFPQKDEGKEWSNFSQFYSDLSNTLINIEEMYHSETASTLAHCWRLLDPFVTAVFIDRKIGTLRKGEVVKATRSFVIDKNKKSKAVLALTNSVKRKFPLRHSSAEHALTEFEGNYHASSEQVSKHGGQENNGSAESLTGVFNCKADNMCLVDTVNGMGNQYSGISGNKISSCGSHSTFFKVGSCVYDALVNSRNSNSMLGGSEAVSPHQDSNTNSPSSDKQSSDHNVIIPKEVAEDLSMDSLEKKDKLQEGKVINKVESHLQGSLVDHPNCTSYGLDHSQDSEAVQQFECGEQEGGQCSETSKFKMVNKFSAVDVLKRKFRRKSRKISEIKLSTLYRSDMQRTTSTDKADLPDIKAHGYLSGLKEVQEYLSPNARNQKNHKNSSSLSSCQDQIEKRCSRLKKVHHDHNGSKTGKKKSSRCQIDDDDLLVSAFIKNKDFSPSTAQRSKMKAYKSRALRKLKSQQGHCKLLPRSLGSGGKHFKDGKWYSAGVRTVLSWLIDAGVISLNDVIQYRNPKDDGVIKDGLVSRDGIICKCCSKVLTISEFKIHAGFKLNRPCLNLFMESGKPFTLCHLQAWSAEYKIRKSGIRLVQVDPDDQNDDSCGLCGDGGELICCDNCPSTFHQACLSTQELPEGSWYCPNCTCRICGELVNDKEASSSSDALKCSQCEHKYHEACMKRKGIYEGAVSDIWFCGESCQEVYSGLQSRVGLINHVADGFSWMLLRCIHDDQKMHSAQRFALKAECNSRLAVALSIMEECFLSMVDPRTGIDMIPHVLYNWGSDFARLNFHGFYSVVLEKDDVLISVASIRVHGTTVAEMPLIATCSQYRRQGMCRRLVTAIEEMLASFKVEKLVISAIPNLVETWTEGFGFIPLEDSEKKSLNKINLMVFPGTVLLKKPLCENQKADRHSGPGDKSPLRTEESTKVDTCSKGKPMAEFLQQSDGSSGTNQVGAKLIIKITKGKNLHEFEADGKMAIDDGDTGQVAISSIGMKESAKLGIHSGGESMMESVQQSEGNSCANLVGTETEIRLVEGNNLQDLKFGAETEIESVQQSDATCCTVKVGVETENRFVEGNSLQEFKVGAETEIESIQQSDATWNRFVEGNNLEELKVGAETAIASVQKSDATCCTVGVSAEMENRLEEGDSLQELKVGAETEIESLQQSDATCCTVEVGAEMEYRIVEGNNLQELKVGAEMGIESLQQSNATCCTVEVGTETEYGLVEGNNLQELEVGAEMEIRLVGGNLEECVDGAKMEIIQSAKKFNANCCTNEDGAELDNRITEVKNGQVGENQGSSLQDQFSKLSCEELVPTLGDSRPEMVSSIESSGMYDETQISLDEQLQTARELNDKWK</sequence>
<evidence type="ECO:0000313" key="10">
    <source>
        <dbReference type="EMBL" id="KAL0001442.1"/>
    </source>
</evidence>
<keyword evidence="3 6" id="KW-0863">Zinc-finger</keyword>
<dbReference type="Pfam" id="PF00628">
    <property type="entry name" value="PHD"/>
    <property type="match status" value="1"/>
</dbReference>
<dbReference type="Gene3D" id="3.30.40.10">
    <property type="entry name" value="Zinc/RING finger domain, C3HC4 (zinc finger)"/>
    <property type="match status" value="1"/>
</dbReference>
<dbReference type="CDD" id="cd15532">
    <property type="entry name" value="PHD2_CHD_II"/>
    <property type="match status" value="1"/>
</dbReference>
<comment type="caution">
    <text evidence="10">The sequence shown here is derived from an EMBL/GenBank/DDBJ whole genome shotgun (WGS) entry which is preliminary data.</text>
</comment>
<dbReference type="Gene3D" id="3.40.630.30">
    <property type="match status" value="1"/>
</dbReference>
<dbReference type="InterPro" id="IPR013083">
    <property type="entry name" value="Znf_RING/FYVE/PHD"/>
</dbReference>
<dbReference type="FunFam" id="3.30.40.10:FF:000465">
    <property type="entry name" value="Increased DNA methylation 1"/>
    <property type="match status" value="1"/>
</dbReference>
<dbReference type="GO" id="GO:0005634">
    <property type="term" value="C:nucleus"/>
    <property type="evidence" value="ECO:0007669"/>
    <property type="project" value="UniProtKB-SubCell"/>
</dbReference>
<feature type="compositionally biased region" description="Polar residues" evidence="7">
    <location>
        <begin position="548"/>
        <end position="560"/>
    </location>
</feature>
<feature type="region of interest" description="Disordered" evidence="7">
    <location>
        <begin position="539"/>
        <end position="566"/>
    </location>
</feature>
<evidence type="ECO:0000256" key="5">
    <source>
        <dbReference type="ARBA" id="ARBA00023242"/>
    </source>
</evidence>
<organism evidence="10 11">
    <name type="scientific">Lithocarpus litseifolius</name>
    <dbReference type="NCBI Taxonomy" id="425828"/>
    <lineage>
        <taxon>Eukaryota</taxon>
        <taxon>Viridiplantae</taxon>
        <taxon>Streptophyta</taxon>
        <taxon>Embryophyta</taxon>
        <taxon>Tracheophyta</taxon>
        <taxon>Spermatophyta</taxon>
        <taxon>Magnoliopsida</taxon>
        <taxon>eudicotyledons</taxon>
        <taxon>Gunneridae</taxon>
        <taxon>Pentapetalae</taxon>
        <taxon>rosids</taxon>
        <taxon>fabids</taxon>
        <taxon>Fagales</taxon>
        <taxon>Fagaceae</taxon>
        <taxon>Lithocarpus</taxon>
    </lineage>
</organism>
<dbReference type="InterPro" id="IPR001841">
    <property type="entry name" value="Znf_RING"/>
</dbReference>
<dbReference type="PANTHER" id="PTHR46508:SF2">
    <property type="entry name" value="INCREASED DNA METHYLATION 1"/>
    <property type="match status" value="1"/>
</dbReference>
<name>A0AAW2CVD8_9ROSI</name>
<dbReference type="InterPro" id="IPR000182">
    <property type="entry name" value="GNAT_dom"/>
</dbReference>
<evidence type="ECO:0000256" key="6">
    <source>
        <dbReference type="PROSITE-ProRule" id="PRU00146"/>
    </source>
</evidence>
<evidence type="ECO:0000313" key="11">
    <source>
        <dbReference type="Proteomes" id="UP001459277"/>
    </source>
</evidence>
<dbReference type="GO" id="GO:0016747">
    <property type="term" value="F:acyltransferase activity, transferring groups other than amino-acyl groups"/>
    <property type="evidence" value="ECO:0007669"/>
    <property type="project" value="InterPro"/>
</dbReference>
<evidence type="ECO:0000259" key="8">
    <source>
        <dbReference type="PROSITE" id="PS50016"/>
    </source>
</evidence>
<dbReference type="InterPro" id="IPR019787">
    <property type="entry name" value="Znf_PHD-finger"/>
</dbReference>
<dbReference type="Pfam" id="PF23209">
    <property type="entry name" value="IDM1_C"/>
    <property type="match status" value="1"/>
</dbReference>
<dbReference type="EMBL" id="JAZDWU010000005">
    <property type="protein sequence ID" value="KAL0001442.1"/>
    <property type="molecule type" value="Genomic_DNA"/>
</dbReference>
<evidence type="ECO:0000256" key="4">
    <source>
        <dbReference type="ARBA" id="ARBA00022833"/>
    </source>
</evidence>
<gene>
    <name evidence="10" type="ORF">SO802_015223</name>
</gene>
<dbReference type="PANTHER" id="PTHR46508">
    <property type="entry name" value="PHD FINGER FAMILY PROTEIN"/>
    <property type="match status" value="1"/>
</dbReference>
<evidence type="ECO:0000259" key="9">
    <source>
        <dbReference type="PROSITE" id="PS51186"/>
    </source>
</evidence>
<feature type="domain" description="N-acetyltransferase" evidence="9">
    <location>
        <begin position="1074"/>
        <end position="1238"/>
    </location>
</feature>
<dbReference type="Pfam" id="PF16135">
    <property type="entry name" value="TDBD"/>
    <property type="match status" value="1"/>
</dbReference>
<dbReference type="Proteomes" id="UP001459277">
    <property type="component" value="Unassembled WGS sequence"/>
</dbReference>
<proteinExistence type="predicted"/>
<protein>
    <submittedName>
        <fullName evidence="10">Uncharacterized protein</fullName>
    </submittedName>
</protein>
<dbReference type="InterPro" id="IPR001965">
    <property type="entry name" value="Znf_PHD"/>
</dbReference>
<feature type="region of interest" description="Disordered" evidence="7">
    <location>
        <begin position="1241"/>
        <end position="1267"/>
    </location>
</feature>
<evidence type="ECO:0000256" key="2">
    <source>
        <dbReference type="ARBA" id="ARBA00022723"/>
    </source>
</evidence>
<dbReference type="InterPro" id="IPR032308">
    <property type="entry name" value="TDBD"/>
</dbReference>
<feature type="domain" description="PHD-type" evidence="8">
    <location>
        <begin position="938"/>
        <end position="983"/>
    </location>
</feature>
<dbReference type="InterPro" id="IPR011011">
    <property type="entry name" value="Znf_FYVE_PHD"/>
</dbReference>
<keyword evidence="5" id="KW-0539">Nucleus</keyword>
<dbReference type="CDD" id="cd04301">
    <property type="entry name" value="NAT_SF"/>
    <property type="match status" value="1"/>
</dbReference>
<keyword evidence="11" id="KW-1185">Reference proteome</keyword>